<keyword evidence="2" id="KW-0813">Transport</keyword>
<keyword evidence="5 9" id="KW-0812">Transmembrane</keyword>
<dbReference type="GO" id="GO:0015740">
    <property type="term" value="P:C4-dicarboxylate transport"/>
    <property type="evidence" value="ECO:0007669"/>
    <property type="project" value="TreeGrafter"/>
</dbReference>
<proteinExistence type="inferred from homology"/>
<dbReference type="InterPro" id="IPR007387">
    <property type="entry name" value="TRAP_DctQ"/>
</dbReference>
<keyword evidence="6 9" id="KW-1133">Transmembrane helix</keyword>
<comment type="subcellular location">
    <subcellularLocation>
        <location evidence="1">Cell inner membrane</location>
        <topology evidence="1">Multi-pass membrane protein</topology>
    </subcellularLocation>
</comment>
<comment type="similarity">
    <text evidence="8">Belongs to the TRAP transporter small permease family.</text>
</comment>
<dbReference type="PANTHER" id="PTHR35011">
    <property type="entry name" value="2,3-DIKETO-L-GULONATE TRAP TRANSPORTER SMALL PERMEASE PROTEIN YIAM"/>
    <property type="match status" value="1"/>
</dbReference>
<reference evidence="11" key="1">
    <citation type="submission" date="2020-09" db="EMBL/GenBank/DDBJ databases">
        <title>New species isolated from human feces.</title>
        <authorList>
            <person name="Kitahara M."/>
            <person name="Shigeno Y."/>
            <person name="Shime M."/>
            <person name="Matsumoto Y."/>
            <person name="Nakamura S."/>
            <person name="Motooka D."/>
            <person name="Fukuoka S."/>
            <person name="Nishikawa H."/>
            <person name="Benno Y."/>
        </authorList>
    </citation>
    <scope>NUCLEOTIDE SEQUENCE</scope>
    <source>
        <strain evidence="11">MM59</strain>
    </source>
</reference>
<dbReference type="Pfam" id="PF04290">
    <property type="entry name" value="DctQ"/>
    <property type="match status" value="1"/>
</dbReference>
<evidence type="ECO:0000256" key="1">
    <source>
        <dbReference type="ARBA" id="ARBA00004429"/>
    </source>
</evidence>
<evidence type="ECO:0000256" key="9">
    <source>
        <dbReference type="SAM" id="Phobius"/>
    </source>
</evidence>
<evidence type="ECO:0000256" key="6">
    <source>
        <dbReference type="ARBA" id="ARBA00022989"/>
    </source>
</evidence>
<dbReference type="PANTHER" id="PTHR35011:SF2">
    <property type="entry name" value="2,3-DIKETO-L-GULONATE TRAP TRANSPORTER SMALL PERMEASE PROTEIN YIAM"/>
    <property type="match status" value="1"/>
</dbReference>
<dbReference type="InterPro" id="IPR055348">
    <property type="entry name" value="DctQ"/>
</dbReference>
<evidence type="ECO:0000256" key="2">
    <source>
        <dbReference type="ARBA" id="ARBA00022448"/>
    </source>
</evidence>
<evidence type="ECO:0000256" key="8">
    <source>
        <dbReference type="ARBA" id="ARBA00038436"/>
    </source>
</evidence>
<dbReference type="GO" id="GO:0005886">
    <property type="term" value="C:plasma membrane"/>
    <property type="evidence" value="ECO:0007669"/>
    <property type="project" value="UniProtKB-SubCell"/>
</dbReference>
<dbReference type="GO" id="GO:0022857">
    <property type="term" value="F:transmembrane transporter activity"/>
    <property type="evidence" value="ECO:0007669"/>
    <property type="project" value="TreeGrafter"/>
</dbReference>
<dbReference type="RefSeq" id="WP_187032679.1">
    <property type="nucleotide sequence ID" value="NZ_AP023420.1"/>
</dbReference>
<evidence type="ECO:0000256" key="7">
    <source>
        <dbReference type="ARBA" id="ARBA00023136"/>
    </source>
</evidence>
<name>A0A810QGF5_9FIRM</name>
<accession>A0A810QGF5</accession>
<gene>
    <name evidence="11" type="ORF">MM59RIKEN_22350</name>
</gene>
<protein>
    <submittedName>
        <fullName evidence="11">ABC transporter permease</fullName>
    </submittedName>
</protein>
<feature type="transmembrane region" description="Helical" evidence="9">
    <location>
        <begin position="135"/>
        <end position="153"/>
    </location>
</feature>
<sequence>MKENKAQMRGIKYLWHNLEYILAAVFFVIMLVALFIQVFFRFVLNNPIGWTEELAVTCFVMMVYIGSIGATRNDEHMKMEMVINLFGPKGRLVMLIIGDVVFAVANLILAYGIFTVSLNLKKYGMTTAMLHIPKWIPYMVLPICFVTMDFKLLQNIGKKIKKIKELDNPESASVNKSANQEGE</sequence>
<keyword evidence="3" id="KW-1003">Cell membrane</keyword>
<evidence type="ECO:0000313" key="11">
    <source>
        <dbReference type="EMBL" id="BCK84916.1"/>
    </source>
</evidence>
<evidence type="ECO:0000259" key="10">
    <source>
        <dbReference type="Pfam" id="PF04290"/>
    </source>
</evidence>
<evidence type="ECO:0000256" key="5">
    <source>
        <dbReference type="ARBA" id="ARBA00022692"/>
    </source>
</evidence>
<dbReference type="AlphaFoldDB" id="A0A810QGF5"/>
<keyword evidence="7 9" id="KW-0472">Membrane</keyword>
<dbReference type="EMBL" id="AP023420">
    <property type="protein sequence ID" value="BCK84916.1"/>
    <property type="molecule type" value="Genomic_DNA"/>
</dbReference>
<feature type="transmembrane region" description="Helical" evidence="9">
    <location>
        <begin position="92"/>
        <end position="115"/>
    </location>
</feature>
<feature type="domain" description="Tripartite ATP-independent periplasmic transporters DctQ component" evidence="10">
    <location>
        <begin position="30"/>
        <end position="158"/>
    </location>
</feature>
<evidence type="ECO:0000256" key="4">
    <source>
        <dbReference type="ARBA" id="ARBA00022519"/>
    </source>
</evidence>
<evidence type="ECO:0000256" key="3">
    <source>
        <dbReference type="ARBA" id="ARBA00022475"/>
    </source>
</evidence>
<dbReference type="Proteomes" id="UP000679848">
    <property type="component" value="Chromosome"/>
</dbReference>
<keyword evidence="12" id="KW-1185">Reference proteome</keyword>
<evidence type="ECO:0000313" key="12">
    <source>
        <dbReference type="Proteomes" id="UP000679848"/>
    </source>
</evidence>
<dbReference type="KEGG" id="pfaa:MM59RIKEN_22350"/>
<keyword evidence="4" id="KW-0997">Cell inner membrane</keyword>
<feature type="transmembrane region" description="Helical" evidence="9">
    <location>
        <begin position="20"/>
        <end position="42"/>
    </location>
</feature>
<feature type="transmembrane region" description="Helical" evidence="9">
    <location>
        <begin position="54"/>
        <end position="71"/>
    </location>
</feature>
<organism evidence="11 12">
    <name type="scientific">Pusillibacter faecalis</name>
    <dbReference type="NCBI Taxonomy" id="2714358"/>
    <lineage>
        <taxon>Bacteria</taxon>
        <taxon>Bacillati</taxon>
        <taxon>Bacillota</taxon>
        <taxon>Clostridia</taxon>
        <taxon>Eubacteriales</taxon>
        <taxon>Oscillospiraceae</taxon>
        <taxon>Pusillibacter</taxon>
    </lineage>
</organism>